<comment type="caution">
    <text evidence="2">The sequence shown here is derived from an EMBL/GenBank/DDBJ whole genome shotgun (WGS) entry which is preliminary data.</text>
</comment>
<dbReference type="Proteomes" id="UP000468650">
    <property type="component" value="Unassembled WGS sequence"/>
</dbReference>
<organism evidence="2 3">
    <name type="scientific">Phaeocystidibacter luteus</name>
    <dbReference type="NCBI Taxonomy" id="911197"/>
    <lineage>
        <taxon>Bacteria</taxon>
        <taxon>Pseudomonadati</taxon>
        <taxon>Bacteroidota</taxon>
        <taxon>Flavobacteriia</taxon>
        <taxon>Flavobacteriales</taxon>
        <taxon>Phaeocystidibacteraceae</taxon>
        <taxon>Phaeocystidibacter</taxon>
    </lineage>
</organism>
<evidence type="ECO:0000313" key="2">
    <source>
        <dbReference type="EMBL" id="KAB2808654.1"/>
    </source>
</evidence>
<protein>
    <submittedName>
        <fullName evidence="2">Uncharacterized protein</fullName>
    </submittedName>
</protein>
<dbReference type="RefSeq" id="WP_151667749.1">
    <property type="nucleotide sequence ID" value="NZ_WBVO01000008.1"/>
</dbReference>
<name>A0A6N6REZ9_9FLAO</name>
<sequence length="144" mass="16774">MKLLSVLLTLFSLQATAQIELPNRSLMPVQLNCSVELDQLPLSTPFGVWASGHRCRAGAGEAYMRFLEYLRIKELLPIGREERVFPVKRPYRVNRAIPRDLVQWVTRDQLDADDMRFEILNEYYRTELAELTFSARQDLTYVLP</sequence>
<accession>A0A6N6REZ9</accession>
<keyword evidence="3" id="KW-1185">Reference proteome</keyword>
<dbReference type="AlphaFoldDB" id="A0A6N6REZ9"/>
<feature type="chain" id="PRO_5026945077" evidence="1">
    <location>
        <begin position="18"/>
        <end position="144"/>
    </location>
</feature>
<reference evidence="2 3" key="1">
    <citation type="submission" date="2019-09" db="EMBL/GenBank/DDBJ databases">
        <title>Genomes of family Cryomorphaceae.</title>
        <authorList>
            <person name="Bowman J.P."/>
        </authorList>
    </citation>
    <scope>NUCLEOTIDE SEQUENCE [LARGE SCALE GENOMIC DNA]</scope>
    <source>
        <strain evidence="2 3">LMG 25704</strain>
    </source>
</reference>
<gene>
    <name evidence="2" type="ORF">F8C67_10230</name>
</gene>
<keyword evidence="1" id="KW-0732">Signal</keyword>
<evidence type="ECO:0000313" key="3">
    <source>
        <dbReference type="Proteomes" id="UP000468650"/>
    </source>
</evidence>
<evidence type="ECO:0000256" key="1">
    <source>
        <dbReference type="SAM" id="SignalP"/>
    </source>
</evidence>
<dbReference type="EMBL" id="WBVO01000008">
    <property type="protein sequence ID" value="KAB2808654.1"/>
    <property type="molecule type" value="Genomic_DNA"/>
</dbReference>
<proteinExistence type="predicted"/>
<feature type="signal peptide" evidence="1">
    <location>
        <begin position="1"/>
        <end position="17"/>
    </location>
</feature>